<dbReference type="AlphaFoldDB" id="A0A1Y5SMW4"/>
<dbReference type="GO" id="GO:0016787">
    <property type="term" value="F:hydrolase activity"/>
    <property type="evidence" value="ECO:0007669"/>
    <property type="project" value="UniProtKB-KW"/>
</dbReference>
<protein>
    <submittedName>
        <fullName evidence="3">Beta-lactamase hydrolase-like protein</fullName>
        <ecNumber evidence="3">3.-.-.-</ecNumber>
    </submittedName>
</protein>
<sequence>MKIKRLNGMFTISTQVDPDKIGKLAGLGYRSIICNRPDDEEPGQPSFRQIDAMAKQHGIVAIYLPIVLSDLSDVQKNEFSAAIEVIPKPIVAYCRTGARSAALWNDFDARQNDYTGRERRRKSAQDIAPLTQVAQTGAQLSEPRDSDTVNGRPLSAREAAYIARFATRAQAG</sequence>
<gene>
    <name evidence="3" type="primary">blh</name>
    <name evidence="3" type="ORF">AQS8620_01751</name>
</gene>
<dbReference type="Proteomes" id="UP000193862">
    <property type="component" value="Unassembled WGS sequence"/>
</dbReference>
<dbReference type="InterPro" id="IPR029021">
    <property type="entry name" value="Prot-tyrosine_phosphatase-like"/>
</dbReference>
<dbReference type="OrthoDB" id="9805710at2"/>
<reference evidence="3 4" key="1">
    <citation type="submission" date="2017-03" db="EMBL/GenBank/DDBJ databases">
        <authorList>
            <person name="Afonso C.L."/>
            <person name="Miller P.J."/>
            <person name="Scott M.A."/>
            <person name="Spackman E."/>
            <person name="Goraichik I."/>
            <person name="Dimitrov K.M."/>
            <person name="Suarez D.L."/>
            <person name="Swayne D.E."/>
        </authorList>
    </citation>
    <scope>NUCLEOTIDE SEQUENCE [LARGE SCALE GENOMIC DNA]</scope>
    <source>
        <strain evidence="3 4">CECT 8620</strain>
    </source>
</reference>
<dbReference type="NCBIfam" id="TIGR01244">
    <property type="entry name" value="TIGR01244 family sulfur transferase"/>
    <property type="match status" value="1"/>
</dbReference>
<dbReference type="EC" id="3.-.-.-" evidence="3"/>
<dbReference type="Pfam" id="PF04273">
    <property type="entry name" value="BLH_phosphatase"/>
    <property type="match status" value="1"/>
</dbReference>
<keyword evidence="4" id="KW-1185">Reference proteome</keyword>
<organism evidence="3 4">
    <name type="scientific">Aquimixticola soesokkakensis</name>
    <dbReference type="NCBI Taxonomy" id="1519096"/>
    <lineage>
        <taxon>Bacteria</taxon>
        <taxon>Pseudomonadati</taxon>
        <taxon>Pseudomonadota</taxon>
        <taxon>Alphaproteobacteria</taxon>
        <taxon>Rhodobacterales</taxon>
        <taxon>Paracoccaceae</taxon>
        <taxon>Aquimixticola</taxon>
    </lineage>
</organism>
<evidence type="ECO:0000256" key="1">
    <source>
        <dbReference type="SAM" id="MobiDB-lite"/>
    </source>
</evidence>
<evidence type="ECO:0000313" key="4">
    <source>
        <dbReference type="Proteomes" id="UP000193862"/>
    </source>
</evidence>
<evidence type="ECO:0000313" key="3">
    <source>
        <dbReference type="EMBL" id="SLN44008.1"/>
    </source>
</evidence>
<dbReference type="EMBL" id="FWFS01000006">
    <property type="protein sequence ID" value="SLN44008.1"/>
    <property type="molecule type" value="Genomic_DNA"/>
</dbReference>
<feature type="domain" description="Beta-lactamase hydrolase-like protein phosphatase-like" evidence="2">
    <location>
        <begin position="6"/>
        <end position="105"/>
    </location>
</feature>
<evidence type="ECO:0000259" key="2">
    <source>
        <dbReference type="Pfam" id="PF04273"/>
    </source>
</evidence>
<accession>A0A1Y5SMW4</accession>
<dbReference type="RefSeq" id="WP_085836467.1">
    <property type="nucleotide sequence ID" value="NZ_FWFS01000006.1"/>
</dbReference>
<dbReference type="Gene3D" id="3.90.190.10">
    <property type="entry name" value="Protein tyrosine phosphatase superfamily"/>
    <property type="match status" value="1"/>
</dbReference>
<keyword evidence="3" id="KW-0378">Hydrolase</keyword>
<dbReference type="InterPro" id="IPR005939">
    <property type="entry name" value="BLH_phosphatase-like"/>
</dbReference>
<name>A0A1Y5SMW4_9RHOB</name>
<feature type="region of interest" description="Disordered" evidence="1">
    <location>
        <begin position="133"/>
        <end position="153"/>
    </location>
</feature>
<proteinExistence type="predicted"/>